<dbReference type="HAMAP" id="MF_01897">
    <property type="entry name" value="GyrA"/>
    <property type="match status" value="1"/>
</dbReference>
<dbReference type="EC" id="5.6.2.2" evidence="9"/>
<comment type="miscellaneous">
    <text evidence="9">Few gyrases are as efficient as E.coli at forming negative supercoils. Not all organisms have 2 type II topoisomerases; in organisms with a single type II topoisomerase this enzyme also has to decatenate newly replicated chromosomes.</text>
</comment>
<dbReference type="Gene3D" id="3.30.1360.40">
    <property type="match status" value="1"/>
</dbReference>
<comment type="subunit">
    <text evidence="9">Heterotetramer, composed of two GyrA and two GyrB chains. In the heterotetramer, GyrA contains the active site tyrosine that forms a transient covalent intermediate with DNA, while GyrB binds cofactors and catalyzes ATP hydrolysis.</text>
</comment>
<comment type="function">
    <text evidence="9">A type II topoisomerase that negatively supercoils closed circular double-stranded (ds) DNA in an ATP-dependent manner to modulate DNA topology and maintain chromosomes in an underwound state. Negative supercoiling favors strand separation, and DNA replication, transcription, recombination and repair, all of which involve strand separation. Also able to catalyze the interconversion of other topological isomers of dsDNA rings, including catenanes and knotted rings. Type II topoisomerases break and join 2 DNA strands simultaneously in an ATP-dependent manner.</text>
</comment>
<dbReference type="GO" id="GO:0005524">
    <property type="term" value="F:ATP binding"/>
    <property type="evidence" value="ECO:0007669"/>
    <property type="project" value="UniProtKB-UniRule"/>
</dbReference>
<keyword evidence="9" id="KW-0963">Cytoplasm</keyword>
<keyword evidence="6 9" id="KW-0238">DNA-binding</keyword>
<evidence type="ECO:0000256" key="10">
    <source>
        <dbReference type="SAM" id="MobiDB-lite"/>
    </source>
</evidence>
<dbReference type="Pfam" id="PF00521">
    <property type="entry name" value="DNA_topoisoIV"/>
    <property type="match status" value="1"/>
</dbReference>
<dbReference type="InterPro" id="IPR005743">
    <property type="entry name" value="GyrA"/>
</dbReference>
<dbReference type="Pfam" id="PF03989">
    <property type="entry name" value="DNA_gyraseA_C"/>
    <property type="match status" value="6"/>
</dbReference>
<evidence type="ECO:0000256" key="1">
    <source>
        <dbReference type="ARBA" id="ARBA00000185"/>
    </source>
</evidence>
<reference evidence="12 13" key="1">
    <citation type="submission" date="2016-10" db="EMBL/GenBank/DDBJ databases">
        <title>Complete genome of the TMA-utilizing, human hosted archaeon Methanomethylophilus alvus Gen. nov, sp. nov., strain Mx-05, derived from a pure culture.</title>
        <authorList>
            <person name="Brugere J.-F."/>
            <person name="Ben Hania W."/>
            <person name="Chaudhary P.P."/>
            <person name="Gaci N."/>
            <person name="Borrel G."/>
            <person name="Cao Van Tuat L."/>
            <person name="Fardeau M.-L."/>
            <person name="Harris H.M.B."/>
            <person name="O'Toole P.W."/>
            <person name="Ollivier B."/>
        </authorList>
    </citation>
    <scope>NUCLEOTIDE SEQUENCE [LARGE SCALE GENOMIC DNA]</scope>
    <source>
        <strain evidence="12 13">Mx-05</strain>
    </source>
</reference>
<evidence type="ECO:0000256" key="4">
    <source>
        <dbReference type="ARBA" id="ARBA00022840"/>
    </source>
</evidence>
<dbReference type="InterPro" id="IPR002205">
    <property type="entry name" value="Topo_IIA_dom_A"/>
</dbReference>
<dbReference type="AlphaFoldDB" id="A0A3G3IJJ6"/>
<evidence type="ECO:0000256" key="6">
    <source>
        <dbReference type="ARBA" id="ARBA00023125"/>
    </source>
</evidence>
<organism evidence="12 13">
    <name type="scientific">Methanomethylophilus alvi</name>
    <dbReference type="NCBI Taxonomy" id="1291540"/>
    <lineage>
        <taxon>Archaea</taxon>
        <taxon>Methanobacteriati</taxon>
        <taxon>Thermoplasmatota</taxon>
        <taxon>Thermoplasmata</taxon>
        <taxon>Methanomassiliicoccales</taxon>
        <taxon>Methanomethylophilaceae</taxon>
        <taxon>Methanomethylophilus</taxon>
    </lineage>
</organism>
<proteinExistence type="inferred from homology"/>
<dbReference type="InterPro" id="IPR006691">
    <property type="entry name" value="GyrA/parC_rep"/>
</dbReference>
<evidence type="ECO:0000256" key="3">
    <source>
        <dbReference type="ARBA" id="ARBA00022741"/>
    </source>
</evidence>
<dbReference type="PROSITE" id="PS52040">
    <property type="entry name" value="TOPO_IIA"/>
    <property type="match status" value="1"/>
</dbReference>
<sequence length="828" mass="92080">MEGEERIIKQTVEKEMARSYIDYSMSVIVSRALPDVRDGLKPVHRKIMFAMHELGLTFNRPHKKSATVVGEVLGKYHPHGDFAAYEAMVRMGQPFSLRYPLVDGQGNFGSVDGDPPAAMRYTEARLSKMASDLLLDLDKDTVDFMDNFDGSLKEPTVLPSKFPNLLVNGSDGIAVGMATKMPPHNLGEVCDAIVFTIDNPDATVEQLMQFVRGPDFPTGGIVNGISGIVEAYTTGRGRIKVRSKTHVEEGKTKDSIIIDELPYQVNKAELVKSIADLVKNKAITGITDLRDESDRRGMRVVIELHKDAIPDVVLENLMKKTQMEITYGIINLALVNNKPTLLGLKDIIMHYIMHRRMVVTRRVRFELGEAEKRFHVLDGLIKALNMLDQTIALIRASKSGQEANEGLQNLLGIDQIQAQAILDMRLQKLTGLEIDTIRQEYDNLIVTMDDLKDILAKPERVDAIIKGELSQMKDAYGDERRTVINRQAIDVDAEDLIPREDTVYTLSADNYVKRMPLRTYRQQSRGGVGMKGMETKDQDYVKNMFVASSHDYLMFVTNTGRILWLKGYNIPEGSRQAKGKPIVNLLNDLQEGETITTVIPTPDFPDDKYLVFCTKNGVLKKTQLSQYGNVRSKGIKAIKLDDDDELVEAAKTDGTDEIVLATNDGQACRFSEAEVRPMGRDTRGVKGMTLGMQNHVVSMAVVKSDDLLLTVTEKGMGKTSVVRDYTIHHRGSKGVKTINLTKKSGYVVSVRKVNDGDELMLVSNSGKIIRIQVNSIRQTGRAAQGVKVMELKDDDRVAAVEPVNPDGVGSEEDMPYGEEAEGNGETEQ</sequence>
<keyword evidence="7 9" id="KW-0413">Isomerase</keyword>
<dbReference type="Gene3D" id="2.120.10.90">
    <property type="entry name" value="DNA gyrase/topoisomerase IV, subunit A, C-terminal"/>
    <property type="match status" value="1"/>
</dbReference>
<dbReference type="FunFam" id="3.30.1360.40:FF:000002">
    <property type="entry name" value="DNA gyrase subunit A"/>
    <property type="match status" value="1"/>
</dbReference>
<gene>
    <name evidence="9" type="primary">gyrA</name>
    <name evidence="12" type="ORF">BKD89_08105</name>
</gene>
<dbReference type="InterPro" id="IPR050220">
    <property type="entry name" value="Type_II_DNA_Topoisomerases"/>
</dbReference>
<dbReference type="SUPFAM" id="SSF56719">
    <property type="entry name" value="Type II DNA topoisomerase"/>
    <property type="match status" value="1"/>
</dbReference>
<dbReference type="NCBIfam" id="NF004043">
    <property type="entry name" value="PRK05560.1"/>
    <property type="match status" value="1"/>
</dbReference>
<evidence type="ECO:0000256" key="8">
    <source>
        <dbReference type="ARBA" id="ARBA00063644"/>
    </source>
</evidence>
<name>A0A3G3IJJ6_9ARCH</name>
<dbReference type="GO" id="GO:0005694">
    <property type="term" value="C:chromosome"/>
    <property type="evidence" value="ECO:0007669"/>
    <property type="project" value="InterPro"/>
</dbReference>
<dbReference type="FunFam" id="2.120.10.90:FF:000005">
    <property type="entry name" value="DNA topoisomerase 4 subunit A"/>
    <property type="match status" value="1"/>
</dbReference>
<keyword evidence="4 9" id="KW-0067">ATP-binding</keyword>
<protein>
    <recommendedName>
        <fullName evidence="9">DNA gyrase subunit A</fullName>
        <ecNumber evidence="9">5.6.2.2</ecNumber>
    </recommendedName>
</protein>
<comment type="subunit">
    <text evidence="8">Heterotetramer composed of ParC and ParE.</text>
</comment>
<dbReference type="PANTHER" id="PTHR43493">
    <property type="entry name" value="DNA GYRASE/TOPOISOMERASE SUBUNIT A"/>
    <property type="match status" value="1"/>
</dbReference>
<comment type="subcellular location">
    <subcellularLocation>
        <location evidence="9">Cytoplasm</location>
    </subcellularLocation>
</comment>
<keyword evidence="5 9" id="KW-0799">Topoisomerase</keyword>
<dbReference type="GO" id="GO:0003918">
    <property type="term" value="F:DNA topoisomerase type II (double strand cut, ATP-hydrolyzing) activity"/>
    <property type="evidence" value="ECO:0007669"/>
    <property type="project" value="UniProtKB-UniRule"/>
</dbReference>
<dbReference type="Proteomes" id="UP000273278">
    <property type="component" value="Chromosome"/>
</dbReference>
<dbReference type="GeneID" id="41322418"/>
<evidence type="ECO:0000256" key="2">
    <source>
        <dbReference type="ARBA" id="ARBA00008263"/>
    </source>
</evidence>
<evidence type="ECO:0000313" key="12">
    <source>
        <dbReference type="EMBL" id="AYQ55744.1"/>
    </source>
</evidence>
<dbReference type="Gene3D" id="1.10.268.10">
    <property type="entry name" value="Topoisomerase, domain 3"/>
    <property type="match status" value="1"/>
</dbReference>
<comment type="similarity">
    <text evidence="2 9">Belongs to the type II topoisomerase GyrA/ParC subunit family.</text>
</comment>
<dbReference type="GO" id="GO:0005737">
    <property type="term" value="C:cytoplasm"/>
    <property type="evidence" value="ECO:0007669"/>
    <property type="project" value="UniProtKB-SubCell"/>
</dbReference>
<dbReference type="InterPro" id="IPR013757">
    <property type="entry name" value="Topo_IIA_A_a_sf"/>
</dbReference>
<dbReference type="GO" id="GO:0009330">
    <property type="term" value="C:DNA topoisomerase type II (double strand cut, ATP-hydrolyzing) complex"/>
    <property type="evidence" value="ECO:0007669"/>
    <property type="project" value="TreeGrafter"/>
</dbReference>
<dbReference type="GO" id="GO:0003677">
    <property type="term" value="F:DNA binding"/>
    <property type="evidence" value="ECO:0007669"/>
    <property type="project" value="UniProtKB-UniRule"/>
</dbReference>
<feature type="compositionally biased region" description="Acidic residues" evidence="10">
    <location>
        <begin position="809"/>
        <end position="828"/>
    </location>
</feature>
<dbReference type="FunFam" id="1.10.268.10:FF:000001">
    <property type="entry name" value="DNA gyrase subunit A"/>
    <property type="match status" value="1"/>
</dbReference>
<feature type="domain" description="Topo IIA-type catalytic" evidence="11">
    <location>
        <begin position="33"/>
        <end position="496"/>
    </location>
</feature>
<dbReference type="InterPro" id="IPR013760">
    <property type="entry name" value="Topo_IIA-like_dom_sf"/>
</dbReference>
<evidence type="ECO:0000313" key="13">
    <source>
        <dbReference type="Proteomes" id="UP000273278"/>
    </source>
</evidence>
<comment type="caution">
    <text evidence="9">Lacks conserved residue(s) required for the propagation of feature annotation.</text>
</comment>
<keyword evidence="3 9" id="KW-0547">Nucleotide-binding</keyword>
<feature type="active site" description="O-(5'-phospho-DNA)-tyrosine intermediate" evidence="9">
    <location>
        <position position="121"/>
    </location>
</feature>
<dbReference type="GO" id="GO:0006261">
    <property type="term" value="P:DNA-templated DNA replication"/>
    <property type="evidence" value="ECO:0007669"/>
    <property type="project" value="UniProtKB-UniRule"/>
</dbReference>
<dbReference type="SUPFAM" id="SSF101904">
    <property type="entry name" value="GyrA/ParC C-terminal domain-like"/>
    <property type="match status" value="1"/>
</dbReference>
<dbReference type="SMART" id="SM00434">
    <property type="entry name" value="TOP4c"/>
    <property type="match status" value="1"/>
</dbReference>
<dbReference type="NCBIfam" id="TIGR01063">
    <property type="entry name" value="gyrA"/>
    <property type="match status" value="1"/>
</dbReference>
<dbReference type="EMBL" id="CP017686">
    <property type="protein sequence ID" value="AYQ55744.1"/>
    <property type="molecule type" value="Genomic_DNA"/>
</dbReference>
<accession>A0A3G3IJJ6</accession>
<dbReference type="CDD" id="cd00187">
    <property type="entry name" value="TOP4c"/>
    <property type="match status" value="1"/>
</dbReference>
<dbReference type="Gene3D" id="3.90.199.10">
    <property type="entry name" value="Topoisomerase II, domain 5"/>
    <property type="match status" value="1"/>
</dbReference>
<dbReference type="InterPro" id="IPR013758">
    <property type="entry name" value="Topo_IIA_A/C_ab"/>
</dbReference>
<dbReference type="PANTHER" id="PTHR43493:SF5">
    <property type="entry name" value="DNA GYRASE SUBUNIT A, CHLOROPLASTIC_MITOCHONDRIAL"/>
    <property type="match status" value="1"/>
</dbReference>
<dbReference type="OMA" id="THHWLLF"/>
<dbReference type="RefSeq" id="WP_015505527.1">
    <property type="nucleotide sequence ID" value="NZ_CP017686.1"/>
</dbReference>
<evidence type="ECO:0000256" key="9">
    <source>
        <dbReference type="HAMAP-Rule" id="MF_01897"/>
    </source>
</evidence>
<dbReference type="NCBIfam" id="NF004044">
    <property type="entry name" value="PRK05561.1"/>
    <property type="match status" value="1"/>
</dbReference>
<dbReference type="GO" id="GO:0006265">
    <property type="term" value="P:DNA topological change"/>
    <property type="evidence" value="ECO:0007669"/>
    <property type="project" value="UniProtKB-UniRule"/>
</dbReference>
<comment type="catalytic activity">
    <reaction evidence="1 9">
        <text>ATP-dependent breakage, passage and rejoining of double-stranded DNA.</text>
        <dbReference type="EC" id="5.6.2.2"/>
    </reaction>
</comment>
<feature type="region of interest" description="Disordered" evidence="10">
    <location>
        <begin position="796"/>
        <end position="828"/>
    </location>
</feature>
<dbReference type="FunFam" id="3.90.199.10:FF:000001">
    <property type="entry name" value="DNA gyrase subunit A"/>
    <property type="match status" value="1"/>
</dbReference>
<evidence type="ECO:0000259" key="11">
    <source>
        <dbReference type="PROSITE" id="PS52040"/>
    </source>
</evidence>
<dbReference type="InterPro" id="IPR035516">
    <property type="entry name" value="Gyrase/topoIV_suA_C"/>
</dbReference>
<evidence type="ECO:0000256" key="5">
    <source>
        <dbReference type="ARBA" id="ARBA00023029"/>
    </source>
</evidence>
<evidence type="ECO:0000256" key="7">
    <source>
        <dbReference type="ARBA" id="ARBA00023235"/>
    </source>
</evidence>